<protein>
    <submittedName>
        <fullName evidence="9">AI-2E family transporter</fullName>
    </submittedName>
</protein>
<keyword evidence="10" id="KW-1185">Reference proteome</keyword>
<sequence length="178" mass="18810">ISTEPLNEWVDKGTSAIQYNSSTIVSGAISFGSTAGNIVTGMLIMLFTLLFFLADGEKIWLFMVKLFPRPSRPAVNGAGRRGWLSLVQYVRIQGFVAFIDAVGIGLGAFLLGVPLAVPLGILVFLGSFIPLVGAILTGIIAVLVALVANGPWIALGMLGVVVLVQQLVSNVLQPSIMR</sequence>
<gene>
    <name evidence="9" type="ORF">GTW58_13880</name>
</gene>
<dbReference type="RefSeq" id="WP_168023643.1">
    <property type="nucleotide sequence ID" value="NZ_JAAVUN010000227.1"/>
</dbReference>
<evidence type="ECO:0000256" key="4">
    <source>
        <dbReference type="ARBA" id="ARBA00022475"/>
    </source>
</evidence>
<dbReference type="EMBL" id="JAAVUN010000227">
    <property type="protein sequence ID" value="NKE10984.1"/>
    <property type="molecule type" value="Genomic_DNA"/>
</dbReference>
<dbReference type="AlphaFoldDB" id="A0A846TZL1"/>
<feature type="non-terminal residue" evidence="9">
    <location>
        <position position="1"/>
    </location>
</feature>
<feature type="transmembrane region" description="Helical" evidence="8">
    <location>
        <begin position="152"/>
        <end position="172"/>
    </location>
</feature>
<name>A0A846TZL1_9MICC</name>
<dbReference type="PANTHER" id="PTHR21716:SF53">
    <property type="entry name" value="PERMEASE PERM-RELATED"/>
    <property type="match status" value="1"/>
</dbReference>
<comment type="similarity">
    <text evidence="2">Belongs to the autoinducer-2 exporter (AI-2E) (TC 2.A.86) family.</text>
</comment>
<comment type="caution">
    <text evidence="9">The sequence shown here is derived from an EMBL/GenBank/DDBJ whole genome shotgun (WGS) entry which is preliminary data.</text>
</comment>
<reference evidence="9 10" key="1">
    <citation type="submission" date="2020-02" db="EMBL/GenBank/DDBJ databases">
        <authorList>
            <person name="Sun Q."/>
        </authorList>
    </citation>
    <scope>NUCLEOTIDE SEQUENCE [LARGE SCALE GENOMIC DNA]</scope>
    <source>
        <strain evidence="9 10">YIM 13062</strain>
    </source>
</reference>
<evidence type="ECO:0000256" key="2">
    <source>
        <dbReference type="ARBA" id="ARBA00009773"/>
    </source>
</evidence>
<dbReference type="Pfam" id="PF01594">
    <property type="entry name" value="AI-2E_transport"/>
    <property type="match status" value="1"/>
</dbReference>
<feature type="transmembrane region" description="Helical" evidence="8">
    <location>
        <begin position="119"/>
        <end position="146"/>
    </location>
</feature>
<dbReference type="PANTHER" id="PTHR21716">
    <property type="entry name" value="TRANSMEMBRANE PROTEIN"/>
    <property type="match status" value="1"/>
</dbReference>
<keyword evidence="5 8" id="KW-0812">Transmembrane</keyword>
<dbReference type="GO" id="GO:0055085">
    <property type="term" value="P:transmembrane transport"/>
    <property type="evidence" value="ECO:0007669"/>
    <property type="project" value="TreeGrafter"/>
</dbReference>
<dbReference type="InterPro" id="IPR002549">
    <property type="entry name" value="AI-2E-like"/>
</dbReference>
<evidence type="ECO:0000256" key="3">
    <source>
        <dbReference type="ARBA" id="ARBA00022448"/>
    </source>
</evidence>
<keyword evidence="6 8" id="KW-1133">Transmembrane helix</keyword>
<comment type="subcellular location">
    <subcellularLocation>
        <location evidence="1">Cell membrane</location>
        <topology evidence="1">Multi-pass membrane protein</topology>
    </subcellularLocation>
</comment>
<organism evidence="9 10">
    <name type="scientific">Kocuria subflava</name>
    <dbReference type="NCBI Taxonomy" id="1736139"/>
    <lineage>
        <taxon>Bacteria</taxon>
        <taxon>Bacillati</taxon>
        <taxon>Actinomycetota</taxon>
        <taxon>Actinomycetes</taxon>
        <taxon>Micrococcales</taxon>
        <taxon>Micrococcaceae</taxon>
        <taxon>Kocuria</taxon>
    </lineage>
</organism>
<feature type="transmembrane region" description="Helical" evidence="8">
    <location>
        <begin position="35"/>
        <end position="54"/>
    </location>
</feature>
<keyword evidence="3" id="KW-0813">Transport</keyword>
<proteinExistence type="inferred from homology"/>
<evidence type="ECO:0000256" key="1">
    <source>
        <dbReference type="ARBA" id="ARBA00004651"/>
    </source>
</evidence>
<evidence type="ECO:0000256" key="7">
    <source>
        <dbReference type="ARBA" id="ARBA00023136"/>
    </source>
</evidence>
<evidence type="ECO:0000256" key="8">
    <source>
        <dbReference type="SAM" id="Phobius"/>
    </source>
</evidence>
<evidence type="ECO:0000256" key="6">
    <source>
        <dbReference type="ARBA" id="ARBA00022989"/>
    </source>
</evidence>
<feature type="transmembrane region" description="Helical" evidence="8">
    <location>
        <begin position="92"/>
        <end position="112"/>
    </location>
</feature>
<feature type="non-terminal residue" evidence="9">
    <location>
        <position position="178"/>
    </location>
</feature>
<dbReference type="GO" id="GO:0005886">
    <property type="term" value="C:plasma membrane"/>
    <property type="evidence" value="ECO:0007669"/>
    <property type="project" value="UniProtKB-SubCell"/>
</dbReference>
<keyword evidence="4" id="KW-1003">Cell membrane</keyword>
<accession>A0A846TZL1</accession>
<keyword evidence="7 8" id="KW-0472">Membrane</keyword>
<dbReference type="Proteomes" id="UP000521379">
    <property type="component" value="Unassembled WGS sequence"/>
</dbReference>
<evidence type="ECO:0000313" key="10">
    <source>
        <dbReference type="Proteomes" id="UP000521379"/>
    </source>
</evidence>
<evidence type="ECO:0000313" key="9">
    <source>
        <dbReference type="EMBL" id="NKE10984.1"/>
    </source>
</evidence>
<evidence type="ECO:0000256" key="5">
    <source>
        <dbReference type="ARBA" id="ARBA00022692"/>
    </source>
</evidence>